<feature type="compositionally biased region" description="Basic and acidic residues" evidence="1">
    <location>
        <begin position="388"/>
        <end position="415"/>
    </location>
</feature>
<proteinExistence type="predicted"/>
<feature type="region of interest" description="Disordered" evidence="1">
    <location>
        <begin position="368"/>
        <end position="437"/>
    </location>
</feature>
<comment type="caution">
    <text evidence="4">The sequence shown here is derived from an EMBL/GenBank/DDBJ whole genome shotgun (WGS) entry which is preliminary data.</text>
</comment>
<dbReference type="AlphaFoldDB" id="A0A9Q1FJY1"/>
<dbReference type="InterPro" id="IPR050650">
    <property type="entry name" value="Type-II_Cytokine-TF_Rcpt"/>
</dbReference>
<dbReference type="Proteomes" id="UP001152622">
    <property type="component" value="Chromosome 5"/>
</dbReference>
<dbReference type="PANTHER" id="PTHR20859:SF87">
    <property type="entry name" value="CYTOKINE RECEPTOR FAMILY MEMBER B13-RELATED"/>
    <property type="match status" value="1"/>
</dbReference>
<evidence type="ECO:0000313" key="4">
    <source>
        <dbReference type="EMBL" id="KAJ8360246.1"/>
    </source>
</evidence>
<dbReference type="InterPro" id="IPR036116">
    <property type="entry name" value="FN3_sf"/>
</dbReference>
<evidence type="ECO:0000259" key="3">
    <source>
        <dbReference type="Pfam" id="PF01108"/>
    </source>
</evidence>
<dbReference type="OrthoDB" id="8758322at2759"/>
<dbReference type="PANTHER" id="PTHR20859">
    <property type="entry name" value="INTERFERON/INTERLEUKIN RECEPTOR"/>
    <property type="match status" value="1"/>
</dbReference>
<gene>
    <name evidence="4" type="ORF">SKAU_G00167710</name>
</gene>
<reference evidence="4" key="1">
    <citation type="journal article" date="2023" name="Science">
        <title>Genome structures resolve the early diversification of teleost fishes.</title>
        <authorList>
            <person name="Parey E."/>
            <person name="Louis A."/>
            <person name="Montfort J."/>
            <person name="Bouchez O."/>
            <person name="Roques C."/>
            <person name="Iampietro C."/>
            <person name="Lluch J."/>
            <person name="Castinel A."/>
            <person name="Donnadieu C."/>
            <person name="Desvignes T."/>
            <person name="Floi Bucao C."/>
            <person name="Jouanno E."/>
            <person name="Wen M."/>
            <person name="Mejri S."/>
            <person name="Dirks R."/>
            <person name="Jansen H."/>
            <person name="Henkel C."/>
            <person name="Chen W.J."/>
            <person name="Zahm M."/>
            <person name="Cabau C."/>
            <person name="Klopp C."/>
            <person name="Thompson A.W."/>
            <person name="Robinson-Rechavi M."/>
            <person name="Braasch I."/>
            <person name="Lecointre G."/>
            <person name="Bobe J."/>
            <person name="Postlethwait J.H."/>
            <person name="Berthelot C."/>
            <person name="Roest Crollius H."/>
            <person name="Guiguen Y."/>
        </authorList>
    </citation>
    <scope>NUCLEOTIDE SEQUENCE</scope>
    <source>
        <strain evidence="4">WJC10195</strain>
    </source>
</reference>
<evidence type="ECO:0000256" key="1">
    <source>
        <dbReference type="SAM" id="MobiDB-lite"/>
    </source>
</evidence>
<dbReference type="EMBL" id="JAINUF010000005">
    <property type="protein sequence ID" value="KAJ8360246.1"/>
    <property type="molecule type" value="Genomic_DNA"/>
</dbReference>
<dbReference type="SUPFAM" id="SSF49265">
    <property type="entry name" value="Fibronectin type III"/>
    <property type="match status" value="1"/>
</dbReference>
<accession>A0A9Q1FJY1</accession>
<dbReference type="GO" id="GO:0005886">
    <property type="term" value="C:plasma membrane"/>
    <property type="evidence" value="ECO:0007669"/>
    <property type="project" value="TreeGrafter"/>
</dbReference>
<keyword evidence="2" id="KW-0472">Membrane</keyword>
<keyword evidence="2" id="KW-1133">Transmembrane helix</keyword>
<keyword evidence="2" id="KW-0812">Transmembrane</keyword>
<dbReference type="Gene3D" id="2.60.40.10">
    <property type="entry name" value="Immunoglobulins"/>
    <property type="match status" value="2"/>
</dbReference>
<evidence type="ECO:0000313" key="5">
    <source>
        <dbReference type="Proteomes" id="UP001152622"/>
    </source>
</evidence>
<dbReference type="GO" id="GO:0004896">
    <property type="term" value="F:cytokine receptor activity"/>
    <property type="evidence" value="ECO:0007669"/>
    <property type="project" value="TreeGrafter"/>
</dbReference>
<dbReference type="InterPro" id="IPR013783">
    <property type="entry name" value="Ig-like_fold"/>
</dbReference>
<name>A0A9Q1FJY1_SYNKA</name>
<keyword evidence="5" id="KW-1185">Reference proteome</keyword>
<protein>
    <recommendedName>
        <fullName evidence="3">Fibronectin type-III domain-containing protein</fullName>
    </recommendedName>
</protein>
<dbReference type="InterPro" id="IPR003961">
    <property type="entry name" value="FN3_dom"/>
</dbReference>
<evidence type="ECO:0000256" key="2">
    <source>
        <dbReference type="SAM" id="Phobius"/>
    </source>
</evidence>
<dbReference type="Pfam" id="PF01108">
    <property type="entry name" value="Tissue_fac"/>
    <property type="match status" value="1"/>
</dbReference>
<organism evidence="4 5">
    <name type="scientific">Synaphobranchus kaupii</name>
    <name type="common">Kaup's arrowtooth eel</name>
    <dbReference type="NCBI Taxonomy" id="118154"/>
    <lineage>
        <taxon>Eukaryota</taxon>
        <taxon>Metazoa</taxon>
        <taxon>Chordata</taxon>
        <taxon>Craniata</taxon>
        <taxon>Vertebrata</taxon>
        <taxon>Euteleostomi</taxon>
        <taxon>Actinopterygii</taxon>
        <taxon>Neopterygii</taxon>
        <taxon>Teleostei</taxon>
        <taxon>Anguilliformes</taxon>
        <taxon>Synaphobranchidae</taxon>
        <taxon>Synaphobranchus</taxon>
    </lineage>
</organism>
<sequence>GRYADILLALQKLRSAVIFWDFPIRRFPQRDILMIMDGRVLTVLTTLLFLDKVSSVVVPPPVNITVQCHNFRTVAYWNYSRLSLHPRFNVELLPYKRDPQLVENCCNITHRHCDVSNLPSIQDSYYLKVTAVVGSVQSDPADSLQFTYNTKSEAEILCSLDFPSVSLSSSPGMLKLQFPHPFHFYEKALRHEKRKYYKLFTYEVSREQENTSLECDGGKLCTAEIRVPESQEKPCVMLRGMMNSVNVATAEEICLEPQKHGRNNPKDELSLVLSLVMAAVFLVVGAVFGFLVFRRKTMGTSAIPKSMVSILAKPPLTRRLLRPESDVTMEVLSVAPSGDPVQEPPQEYNSAADTLTPYERSRFPIGLETGHGSGFGLGQTYDRSGGSEQEHRSEEEQQESSDDRGVESSGYDRPHVSVGTLCRATGQPRPKEVSLTL</sequence>
<feature type="non-terminal residue" evidence="4">
    <location>
        <position position="437"/>
    </location>
</feature>
<feature type="transmembrane region" description="Helical" evidence="2">
    <location>
        <begin position="269"/>
        <end position="293"/>
    </location>
</feature>
<feature type="domain" description="Fibronectin type-III" evidence="3">
    <location>
        <begin position="42"/>
        <end position="138"/>
    </location>
</feature>